<feature type="non-terminal residue" evidence="1">
    <location>
        <position position="1"/>
    </location>
</feature>
<reference evidence="1" key="1">
    <citation type="submission" date="2021-06" db="EMBL/GenBank/DDBJ databases">
        <authorList>
            <person name="Hodson N. C."/>
            <person name="Mongue J. A."/>
            <person name="Jaron S. K."/>
        </authorList>
    </citation>
    <scope>NUCLEOTIDE SEQUENCE</scope>
</reference>
<dbReference type="AlphaFoldDB" id="A0A8J2NWI0"/>
<name>A0A8J2NWI0_9HEXA</name>
<evidence type="ECO:0000313" key="1">
    <source>
        <dbReference type="EMBL" id="CAG7717060.1"/>
    </source>
</evidence>
<sequence>TGQHKISCVRTLSYRKHY</sequence>
<dbReference type="EMBL" id="CAJVCH010043096">
    <property type="protein sequence ID" value="CAG7717060.1"/>
    <property type="molecule type" value="Genomic_DNA"/>
</dbReference>
<keyword evidence="2" id="KW-1185">Reference proteome</keyword>
<accession>A0A8J2NWI0</accession>
<dbReference type="Proteomes" id="UP000708208">
    <property type="component" value="Unassembled WGS sequence"/>
</dbReference>
<protein>
    <submittedName>
        <fullName evidence="1">Uncharacterized protein</fullName>
    </submittedName>
</protein>
<comment type="caution">
    <text evidence="1">The sequence shown here is derived from an EMBL/GenBank/DDBJ whole genome shotgun (WGS) entry which is preliminary data.</text>
</comment>
<evidence type="ECO:0000313" key="2">
    <source>
        <dbReference type="Proteomes" id="UP000708208"/>
    </source>
</evidence>
<proteinExistence type="predicted"/>
<organism evidence="1 2">
    <name type="scientific">Allacma fusca</name>
    <dbReference type="NCBI Taxonomy" id="39272"/>
    <lineage>
        <taxon>Eukaryota</taxon>
        <taxon>Metazoa</taxon>
        <taxon>Ecdysozoa</taxon>
        <taxon>Arthropoda</taxon>
        <taxon>Hexapoda</taxon>
        <taxon>Collembola</taxon>
        <taxon>Symphypleona</taxon>
        <taxon>Sminthuridae</taxon>
        <taxon>Allacma</taxon>
    </lineage>
</organism>
<gene>
    <name evidence="1" type="ORF">AFUS01_LOCUS6536</name>
</gene>